<dbReference type="Gene3D" id="1.10.1060.10">
    <property type="entry name" value="Alpha-helical ferredoxin"/>
    <property type="match status" value="1"/>
</dbReference>
<evidence type="ECO:0000256" key="5">
    <source>
        <dbReference type="ARBA" id="ARBA00023014"/>
    </source>
</evidence>
<dbReference type="EMBL" id="CP059139">
    <property type="protein sequence ID" value="QMV63669.1"/>
    <property type="molecule type" value="Genomic_DNA"/>
</dbReference>
<evidence type="ECO:0000256" key="1">
    <source>
        <dbReference type="ARBA" id="ARBA00022485"/>
    </source>
</evidence>
<keyword evidence="6" id="KW-0813">Transport</keyword>
<evidence type="ECO:0000256" key="2">
    <source>
        <dbReference type="ARBA" id="ARBA00022723"/>
    </source>
</evidence>
<dbReference type="InterPro" id="IPR017896">
    <property type="entry name" value="4Fe4S_Fe-S-bd"/>
</dbReference>
<accession>A0A7G5DPJ4</accession>
<evidence type="ECO:0000313" key="9">
    <source>
        <dbReference type="Proteomes" id="UP000515276"/>
    </source>
</evidence>
<evidence type="ECO:0000256" key="6">
    <source>
        <dbReference type="PIRNR" id="PIRNR000139"/>
    </source>
</evidence>
<dbReference type="InterPro" id="IPR012257">
    <property type="entry name" value="Glc_ox_4Fe-4S"/>
</dbReference>
<dbReference type="AlphaFoldDB" id="A0A7G5DPJ4"/>
<dbReference type="Pfam" id="PF13183">
    <property type="entry name" value="Fer4_8"/>
    <property type="match status" value="1"/>
</dbReference>
<evidence type="ECO:0000259" key="7">
    <source>
        <dbReference type="PROSITE" id="PS51379"/>
    </source>
</evidence>
<keyword evidence="2 6" id="KW-0479">Metal-binding</keyword>
<dbReference type="FunFam" id="1.10.1060.10:FF:000012">
    <property type="entry name" value="Glycolate oxidase iron-sulfur subunit"/>
    <property type="match status" value="1"/>
</dbReference>
<dbReference type="Proteomes" id="UP000515276">
    <property type="component" value="Chromosome"/>
</dbReference>
<keyword evidence="3" id="KW-0677">Repeat</keyword>
<dbReference type="Pfam" id="PF02754">
    <property type="entry name" value="CCG"/>
    <property type="match status" value="2"/>
</dbReference>
<dbReference type="GO" id="GO:0051539">
    <property type="term" value="F:4 iron, 4 sulfur cluster binding"/>
    <property type="evidence" value="ECO:0007669"/>
    <property type="project" value="UniProtKB-UniRule"/>
</dbReference>
<gene>
    <name evidence="8" type="primary">glcF</name>
    <name evidence="8" type="ORF">HS968_01025</name>
</gene>
<dbReference type="PANTHER" id="PTHR32479">
    <property type="entry name" value="GLYCOLATE OXIDASE IRON-SULFUR SUBUNIT"/>
    <property type="match status" value="1"/>
</dbReference>
<keyword evidence="6" id="KW-0249">Electron transport</keyword>
<proteinExistence type="predicted"/>
<name>A0A7G5DPJ4_9PSED</name>
<reference evidence="8 9" key="1">
    <citation type="journal article" date="2020" name="G3 (Bethesda)">
        <title>CeMbio - The Caenorhabditis elegans Microbiome Resource.</title>
        <authorList>
            <person name="Dirksen P."/>
            <person name="Assie A."/>
            <person name="Zimmermann J."/>
            <person name="Zhang F."/>
            <person name="Tietje A.M."/>
            <person name="Marsh S.A."/>
            <person name="Felix M.A."/>
            <person name="Shapira M."/>
            <person name="Kaleta C."/>
            <person name="Schulenburg H."/>
            <person name="Samuel B."/>
        </authorList>
    </citation>
    <scope>NUCLEOTIDE SEQUENCE [LARGE SCALE GENOMIC DNA]</scope>
    <source>
        <strain evidence="8 9">MSPm1</strain>
    </source>
</reference>
<comment type="cofactor">
    <cofactor evidence="6">
        <name>[4Fe-4S] cluster</name>
        <dbReference type="ChEBI" id="CHEBI:49883"/>
    </cofactor>
    <text evidence="6">Binds 2 [4Fe-4S] clusters.</text>
</comment>
<keyword evidence="5 6" id="KW-0411">Iron-sulfur</keyword>
<dbReference type="GO" id="GO:0046872">
    <property type="term" value="F:metal ion binding"/>
    <property type="evidence" value="ECO:0007669"/>
    <property type="project" value="UniProtKB-UniRule"/>
</dbReference>
<evidence type="ECO:0000256" key="4">
    <source>
        <dbReference type="ARBA" id="ARBA00023004"/>
    </source>
</evidence>
<dbReference type="EC" id="1.1.99.14" evidence="6"/>
<dbReference type="GO" id="GO:0019154">
    <property type="term" value="F:glycolate dehydrogenase activity"/>
    <property type="evidence" value="ECO:0007669"/>
    <property type="project" value="UniProtKB-EC"/>
</dbReference>
<keyword evidence="4 6" id="KW-0408">Iron</keyword>
<dbReference type="SUPFAM" id="SSF54862">
    <property type="entry name" value="4Fe-4S ferredoxins"/>
    <property type="match status" value="1"/>
</dbReference>
<dbReference type="PROSITE" id="PS00198">
    <property type="entry name" value="4FE4S_FER_1"/>
    <property type="match status" value="1"/>
</dbReference>
<organism evidence="8 9">
    <name type="scientific">Pseudomonas berkeleyensis</name>
    <dbReference type="NCBI Taxonomy" id="2726956"/>
    <lineage>
        <taxon>Bacteria</taxon>
        <taxon>Pseudomonadati</taxon>
        <taxon>Pseudomonadota</taxon>
        <taxon>Gammaproteobacteria</taxon>
        <taxon>Pseudomonadales</taxon>
        <taxon>Pseudomonadaceae</taxon>
        <taxon>Pseudomonas</taxon>
    </lineage>
</organism>
<keyword evidence="8" id="KW-0560">Oxidoreductase</keyword>
<comment type="catalytic activity">
    <reaction evidence="6">
        <text>(R)-lactate + A = pyruvate + AH2</text>
        <dbReference type="Rhea" id="RHEA:15089"/>
        <dbReference type="ChEBI" id="CHEBI:13193"/>
        <dbReference type="ChEBI" id="CHEBI:15361"/>
        <dbReference type="ChEBI" id="CHEBI:16004"/>
        <dbReference type="ChEBI" id="CHEBI:17499"/>
    </reaction>
</comment>
<dbReference type="InterPro" id="IPR004017">
    <property type="entry name" value="Cys_rich_dom"/>
</dbReference>
<comment type="function">
    <text evidence="6">Component of a complex that catalyzes the oxidation of glycolate to glyoxylate.</text>
</comment>
<dbReference type="NCBIfam" id="NF008434">
    <property type="entry name" value="PRK11274.1"/>
    <property type="match status" value="1"/>
</dbReference>
<feature type="domain" description="4Fe-4S ferredoxin-type" evidence="7">
    <location>
        <begin position="66"/>
        <end position="95"/>
    </location>
</feature>
<keyword evidence="1 6" id="KW-0004">4Fe-4S</keyword>
<keyword evidence="9" id="KW-1185">Reference proteome</keyword>
<dbReference type="PROSITE" id="PS51379">
    <property type="entry name" value="4FE4S_FER_2"/>
    <property type="match status" value="2"/>
</dbReference>
<evidence type="ECO:0000313" key="8">
    <source>
        <dbReference type="EMBL" id="QMV63669.1"/>
    </source>
</evidence>
<dbReference type="PANTHER" id="PTHR32479:SF17">
    <property type="entry name" value="GLYCOLATE OXIDASE IRON-SULFUR SUBUNIT"/>
    <property type="match status" value="1"/>
</dbReference>
<dbReference type="InterPro" id="IPR017900">
    <property type="entry name" value="4Fe4S_Fe_S_CS"/>
</dbReference>
<evidence type="ECO:0000256" key="3">
    <source>
        <dbReference type="ARBA" id="ARBA00022737"/>
    </source>
</evidence>
<sequence>MQTNLSEQAKLLPRAEEAERILRSCVHCGFCNATCPTYQLLGDELDGPRGRIYLIKQMLEGNEVTAKTQQHLDRCLTCRNCETTCPSGVQYHNLLDIGREVVEQAVPRPLNERLLRQGLRAVVPRPALFKALTQTGLAMRPLLPAALKAKLPREVRPAKARPTTQHARRVLMLEGCVQPGLSPNTNAATARVLDRLGISVTPIHEAGCCGAVDYHLNAQEAGLQRARQNIDAWWPAIEAGTEAIVQTASGCGAFVKDYGHLLAGDPAYAAKAARVSALAKDLVEVLQGEALEQLQVRAEQRLAFHCPCTLQHAQKLGGAVEGVLTRLGFGLTAVPDGHLCCGSAGTYSLTQPELSRQLRDNKLNALESGKPDAIVTANIGCQTHLDGAGRTPVRHWIEIVEEAMA</sequence>
<feature type="domain" description="4Fe-4S ferredoxin-type" evidence="7">
    <location>
        <begin position="16"/>
        <end position="47"/>
    </location>
</feature>
<dbReference type="RefSeq" id="WP_182369761.1">
    <property type="nucleotide sequence ID" value="NZ_CP059139.1"/>
</dbReference>
<protein>
    <recommendedName>
        <fullName evidence="6">Glycolate oxidase iron-sulfur subunit</fullName>
        <ecNumber evidence="6">1.1.99.14</ecNumber>
    </recommendedName>
</protein>
<dbReference type="InterPro" id="IPR009051">
    <property type="entry name" value="Helical_ferredxn"/>
</dbReference>
<comment type="catalytic activity">
    <reaction evidence="6">
        <text>glycolate + A = glyoxylate + AH2</text>
        <dbReference type="Rhea" id="RHEA:21264"/>
        <dbReference type="ChEBI" id="CHEBI:13193"/>
        <dbReference type="ChEBI" id="CHEBI:17499"/>
        <dbReference type="ChEBI" id="CHEBI:29805"/>
        <dbReference type="ChEBI" id="CHEBI:36655"/>
        <dbReference type="EC" id="1.1.99.14"/>
    </reaction>
</comment>
<dbReference type="PIRSF" id="PIRSF000139">
    <property type="entry name" value="Glc_ox_4Fe-4S"/>
    <property type="match status" value="1"/>
</dbReference>